<comment type="caution">
    <text evidence="1">The sequence shown here is derived from an EMBL/GenBank/DDBJ whole genome shotgun (WGS) entry which is preliminary data.</text>
</comment>
<name>A0ABS8VC46_DATST</name>
<reference evidence="1 2" key="1">
    <citation type="journal article" date="2021" name="BMC Genomics">
        <title>Datura genome reveals duplications of psychoactive alkaloid biosynthetic genes and high mutation rate following tissue culture.</title>
        <authorList>
            <person name="Rajewski A."/>
            <person name="Carter-House D."/>
            <person name="Stajich J."/>
            <person name="Litt A."/>
        </authorList>
    </citation>
    <scope>NUCLEOTIDE SEQUENCE [LARGE SCALE GENOMIC DNA]</scope>
    <source>
        <strain evidence="1">AR-01</strain>
    </source>
</reference>
<evidence type="ECO:0000313" key="2">
    <source>
        <dbReference type="Proteomes" id="UP000823775"/>
    </source>
</evidence>
<proteinExistence type="predicted"/>
<keyword evidence="2" id="KW-1185">Reference proteome</keyword>
<sequence>MKKVYKDLEIPKGKGYKKKLDDLQIALSKHIEQIQKDLVEPEKLQATLSDGTLGQTCDLKTAQETVSSRTAEKR</sequence>
<evidence type="ECO:0000313" key="1">
    <source>
        <dbReference type="EMBL" id="MCD9644269.1"/>
    </source>
</evidence>
<dbReference type="Proteomes" id="UP000823775">
    <property type="component" value="Unassembled WGS sequence"/>
</dbReference>
<organism evidence="1 2">
    <name type="scientific">Datura stramonium</name>
    <name type="common">Jimsonweed</name>
    <name type="synonym">Common thornapple</name>
    <dbReference type="NCBI Taxonomy" id="4076"/>
    <lineage>
        <taxon>Eukaryota</taxon>
        <taxon>Viridiplantae</taxon>
        <taxon>Streptophyta</taxon>
        <taxon>Embryophyta</taxon>
        <taxon>Tracheophyta</taxon>
        <taxon>Spermatophyta</taxon>
        <taxon>Magnoliopsida</taxon>
        <taxon>eudicotyledons</taxon>
        <taxon>Gunneridae</taxon>
        <taxon>Pentapetalae</taxon>
        <taxon>asterids</taxon>
        <taxon>lamiids</taxon>
        <taxon>Solanales</taxon>
        <taxon>Solanaceae</taxon>
        <taxon>Solanoideae</taxon>
        <taxon>Datureae</taxon>
        <taxon>Datura</taxon>
    </lineage>
</organism>
<protein>
    <submittedName>
        <fullName evidence="1">Structural maintenance of chromosomes protein 4</fullName>
    </submittedName>
</protein>
<gene>
    <name evidence="1" type="primary">SMC4_3</name>
    <name evidence="1" type="ORF">HAX54_032450</name>
</gene>
<accession>A0ABS8VC46</accession>
<dbReference type="EMBL" id="JACEIK010004111">
    <property type="protein sequence ID" value="MCD9644269.1"/>
    <property type="molecule type" value="Genomic_DNA"/>
</dbReference>